<organism evidence="1 2">
    <name type="scientific">Paenibacillus illinoisensis</name>
    <dbReference type="NCBI Taxonomy" id="59845"/>
    <lineage>
        <taxon>Bacteria</taxon>
        <taxon>Bacillati</taxon>
        <taxon>Bacillota</taxon>
        <taxon>Bacilli</taxon>
        <taxon>Bacillales</taxon>
        <taxon>Paenibacillaceae</taxon>
        <taxon>Paenibacillus</taxon>
    </lineage>
</organism>
<name>A0A2W0CFF7_9BACL</name>
<comment type="caution">
    <text evidence="1">The sequence shown here is derived from an EMBL/GenBank/DDBJ whole genome shotgun (WGS) entry which is preliminary data.</text>
</comment>
<dbReference type="AlphaFoldDB" id="A0A2W0CFF7"/>
<dbReference type="Proteomes" id="UP000247459">
    <property type="component" value="Unassembled WGS sequence"/>
</dbReference>
<evidence type="ECO:0000313" key="1">
    <source>
        <dbReference type="EMBL" id="PYY26568.1"/>
    </source>
</evidence>
<gene>
    <name evidence="1" type="ORF">PIL02S_05978</name>
</gene>
<proteinExistence type="predicted"/>
<evidence type="ECO:0000313" key="2">
    <source>
        <dbReference type="Proteomes" id="UP000247459"/>
    </source>
</evidence>
<dbReference type="EMBL" id="PRLG01000029">
    <property type="protein sequence ID" value="PYY26568.1"/>
    <property type="molecule type" value="Genomic_DNA"/>
</dbReference>
<reference evidence="1 2" key="1">
    <citation type="submission" date="2018-01" db="EMBL/GenBank/DDBJ databases">
        <title>Genome sequence of the PGP bacterium Paenibacillus illinoisensis E3.</title>
        <authorList>
            <person name="Rolli E."/>
            <person name="Marasco R."/>
            <person name="Bessem C."/>
            <person name="Michoud G."/>
            <person name="Gaiarsa S."/>
            <person name="Borin S."/>
            <person name="Daffonchio D."/>
        </authorList>
    </citation>
    <scope>NUCLEOTIDE SEQUENCE [LARGE SCALE GENOMIC DNA]</scope>
    <source>
        <strain evidence="1 2">E3</strain>
    </source>
</reference>
<accession>A0A2W0CFF7</accession>
<protein>
    <submittedName>
        <fullName evidence="1">Uncharacterized protein</fullName>
    </submittedName>
</protein>
<sequence length="57" mass="6433">MSDAFLFIYEEENQAPAQVGSTEPDSRNLGSFHHSEVVVFIISKVEDSSARNRNQFT</sequence>